<dbReference type="PANTHER" id="PTHR38033">
    <property type="entry name" value="MEMBRANE PROTEIN-RELATED"/>
    <property type="match status" value="1"/>
</dbReference>
<comment type="caution">
    <text evidence="4">The sequence shown here is derived from an EMBL/GenBank/DDBJ whole genome shotgun (WGS) entry which is preliminary data.</text>
</comment>
<evidence type="ECO:0000313" key="5">
    <source>
        <dbReference type="Proteomes" id="UP000737171"/>
    </source>
</evidence>
<evidence type="ECO:0000256" key="2">
    <source>
        <dbReference type="SAM" id="Phobius"/>
    </source>
</evidence>
<proteinExistence type="predicted"/>
<keyword evidence="2" id="KW-1133">Transmembrane helix</keyword>
<dbReference type="InterPro" id="IPR017732">
    <property type="entry name" value="T4/T6SS_DotU"/>
</dbReference>
<evidence type="ECO:0000256" key="1">
    <source>
        <dbReference type="PROSITE-ProRule" id="PRU00473"/>
    </source>
</evidence>
<dbReference type="NCBIfam" id="NF005444">
    <property type="entry name" value="PRK07033.1"/>
    <property type="match status" value="1"/>
</dbReference>
<accession>A0ABX2ED34</accession>
<protein>
    <submittedName>
        <fullName evidence="4">DotU family type VI secretion system protein</fullName>
    </submittedName>
</protein>
<gene>
    <name evidence="4" type="ORF">HLB44_05500</name>
</gene>
<dbReference type="NCBIfam" id="NF038228">
    <property type="entry name" value="IcmH_DotU_IVB"/>
    <property type="match status" value="1"/>
</dbReference>
<dbReference type="Pfam" id="PF09850">
    <property type="entry name" value="DotU"/>
    <property type="match status" value="1"/>
</dbReference>
<dbReference type="PANTHER" id="PTHR38033:SF1">
    <property type="entry name" value="DOTU FAMILY TYPE IV_VI SECRETION SYSTEM PROTEIN"/>
    <property type="match status" value="1"/>
</dbReference>
<organism evidence="4 5">
    <name type="scientific">Pseudaquabacterium terrae</name>
    <dbReference type="NCBI Taxonomy" id="2732868"/>
    <lineage>
        <taxon>Bacteria</taxon>
        <taxon>Pseudomonadati</taxon>
        <taxon>Pseudomonadota</taxon>
        <taxon>Betaproteobacteria</taxon>
        <taxon>Burkholderiales</taxon>
        <taxon>Sphaerotilaceae</taxon>
        <taxon>Pseudaquabacterium</taxon>
    </lineage>
</organism>
<dbReference type="SUPFAM" id="SSF103088">
    <property type="entry name" value="OmpA-like"/>
    <property type="match status" value="1"/>
</dbReference>
<dbReference type="InterPro" id="IPR006665">
    <property type="entry name" value="OmpA-like"/>
</dbReference>
<dbReference type="Gene3D" id="1.25.40.590">
    <property type="entry name" value="Type IV / VI secretion system, DotU"/>
    <property type="match status" value="1"/>
</dbReference>
<dbReference type="InterPro" id="IPR036737">
    <property type="entry name" value="OmpA-like_sf"/>
</dbReference>
<dbReference type="NCBIfam" id="TIGR03349">
    <property type="entry name" value="IV_VI_DotU"/>
    <property type="match status" value="1"/>
</dbReference>
<keyword evidence="2" id="KW-0812">Transmembrane</keyword>
<feature type="transmembrane region" description="Helical" evidence="2">
    <location>
        <begin position="235"/>
        <end position="260"/>
    </location>
</feature>
<reference evidence="4 5" key="1">
    <citation type="submission" date="2020-05" db="EMBL/GenBank/DDBJ databases">
        <title>Aquincola sp. isolate from soil.</title>
        <authorList>
            <person name="Han J."/>
            <person name="Kim D.-U."/>
        </authorList>
    </citation>
    <scope>NUCLEOTIDE SEQUENCE [LARGE SCALE GENOMIC DNA]</scope>
    <source>
        <strain evidence="4 5">S2</strain>
    </source>
</reference>
<sequence>MDPSPINDPFAQLDGQRTFIKPTPGGWTGSRPAESATVVGDAAAAESALAEHGLNPLLAVANKLLLTVPQLRRTRQVADPAALRSALAQSVRDFEAAAHQRGIPPERVMAARYVLCTMLDEAAGDTPWGGSGVWGRNSLLASFHNEVFGGEKVFQLMARLAEKPDQNRDLLELIYAAVALGFEGRYRVIDNGRAQLEAVRDKLAQIIRQQRGPYAPALAQHWQGQPMQRRRALSWLPLAVTAALALLLLVGIYTAFVFALSGRTDPVYGQIQSLRLAPPVAPVAQPAPVPRLAQFLQSDIKANLVAVRDEVDRSVITVRGDGLFASGSATLVPEREALMGRIAEALAKISGAVLVTGHTDNQPLRTARFPSNWHLSEERARSVRELLIARGVQAERVKAEGRADGEPIAANDTPANRALNRRVEVTLLTTRTDNFAARVPGAPATPAAPASGAKK</sequence>
<dbReference type="Proteomes" id="UP000737171">
    <property type="component" value="Unassembled WGS sequence"/>
</dbReference>
<dbReference type="Pfam" id="PF00691">
    <property type="entry name" value="OmpA"/>
    <property type="match status" value="1"/>
</dbReference>
<dbReference type="EMBL" id="JABRWJ010000002">
    <property type="protein sequence ID" value="NRF66432.1"/>
    <property type="molecule type" value="Genomic_DNA"/>
</dbReference>
<dbReference type="Gene3D" id="3.30.1330.60">
    <property type="entry name" value="OmpA-like domain"/>
    <property type="match status" value="1"/>
</dbReference>
<evidence type="ECO:0000313" key="4">
    <source>
        <dbReference type="EMBL" id="NRF66432.1"/>
    </source>
</evidence>
<keyword evidence="1 2" id="KW-0472">Membrane</keyword>
<evidence type="ECO:0000259" key="3">
    <source>
        <dbReference type="PROSITE" id="PS51123"/>
    </source>
</evidence>
<dbReference type="NCBIfam" id="TIGR03350">
    <property type="entry name" value="type_VI_ompA"/>
    <property type="match status" value="1"/>
</dbReference>
<dbReference type="InterPro" id="IPR038522">
    <property type="entry name" value="T4/T6SS_DotU_sf"/>
</dbReference>
<dbReference type="CDD" id="cd07185">
    <property type="entry name" value="OmpA_C-like"/>
    <property type="match status" value="1"/>
</dbReference>
<feature type="domain" description="OmpA-like" evidence="3">
    <location>
        <begin position="311"/>
        <end position="431"/>
    </location>
</feature>
<dbReference type="PROSITE" id="PS51123">
    <property type="entry name" value="OMPA_2"/>
    <property type="match status" value="1"/>
</dbReference>
<dbReference type="RefSeq" id="WP_173121504.1">
    <property type="nucleotide sequence ID" value="NZ_JABRWJ010000002.1"/>
</dbReference>
<name>A0ABX2ED34_9BURK</name>
<dbReference type="InterPro" id="IPR017733">
    <property type="entry name" value="OmpA-like_dom_proteobacteria"/>
</dbReference>
<keyword evidence="5" id="KW-1185">Reference proteome</keyword>